<feature type="transmembrane region" description="Helical" evidence="1">
    <location>
        <begin position="35"/>
        <end position="54"/>
    </location>
</feature>
<dbReference type="RefSeq" id="WP_091316106.1">
    <property type="nucleotide sequence ID" value="NZ_CBCSJU010000004.1"/>
</dbReference>
<accession>A0A1H6YMY5</accession>
<evidence type="ECO:0000313" key="3">
    <source>
        <dbReference type="Proteomes" id="UP000199702"/>
    </source>
</evidence>
<keyword evidence="1" id="KW-0812">Transmembrane</keyword>
<feature type="transmembrane region" description="Helical" evidence="1">
    <location>
        <begin position="60"/>
        <end position="81"/>
    </location>
</feature>
<evidence type="ECO:0000313" key="2">
    <source>
        <dbReference type="EMBL" id="SEJ38085.1"/>
    </source>
</evidence>
<keyword evidence="1" id="KW-1133">Transmembrane helix</keyword>
<dbReference type="EMBL" id="FNYA01000014">
    <property type="protein sequence ID" value="SEJ38085.1"/>
    <property type="molecule type" value="Genomic_DNA"/>
</dbReference>
<dbReference type="AlphaFoldDB" id="A0A1H6YMY5"/>
<protein>
    <submittedName>
        <fullName evidence="2">Uncharacterized protein</fullName>
    </submittedName>
</protein>
<keyword evidence="1" id="KW-0472">Membrane</keyword>
<evidence type="ECO:0000256" key="1">
    <source>
        <dbReference type="SAM" id="Phobius"/>
    </source>
</evidence>
<reference evidence="3" key="1">
    <citation type="submission" date="2016-10" db="EMBL/GenBank/DDBJ databases">
        <authorList>
            <person name="Varghese N."/>
            <person name="Submissions S."/>
        </authorList>
    </citation>
    <scope>NUCLEOTIDE SEQUENCE [LARGE SCALE GENOMIC DNA]</scope>
    <source>
        <strain evidence="3">DSM 17934</strain>
    </source>
</reference>
<gene>
    <name evidence="2" type="ORF">SAMN05660918_0179</name>
</gene>
<dbReference type="STRING" id="402734.SAMN05660918_0179"/>
<name>A0A1H6YMY5_9FLAO</name>
<proteinExistence type="predicted"/>
<dbReference type="Proteomes" id="UP000199702">
    <property type="component" value="Unassembled WGS sequence"/>
</dbReference>
<keyword evidence="3" id="KW-1185">Reference proteome</keyword>
<sequence length="103" mass="11955">MEEHKVNAMISHFTLIGTIVALMMNAEKKNEFVSFYTRQTLGLFLCFHLGAYFVGNFDSWIASSAYWIFFAILWLISFAGLMNNEMKLVPILGEQFQKWFKGL</sequence>
<dbReference type="OrthoDB" id="6400719at2"/>
<organism evidence="2 3">
    <name type="scientific">Flavobacterium terrigena</name>
    <dbReference type="NCBI Taxonomy" id="402734"/>
    <lineage>
        <taxon>Bacteria</taxon>
        <taxon>Pseudomonadati</taxon>
        <taxon>Bacteroidota</taxon>
        <taxon>Flavobacteriia</taxon>
        <taxon>Flavobacteriales</taxon>
        <taxon>Flavobacteriaceae</taxon>
        <taxon>Flavobacterium</taxon>
    </lineage>
</organism>